<comment type="caution">
    <text evidence="1">The sequence shown here is derived from an EMBL/GenBank/DDBJ whole genome shotgun (WGS) entry which is preliminary data.</text>
</comment>
<dbReference type="AlphaFoldDB" id="A0A418NRR3"/>
<dbReference type="EMBL" id="QXFL01000004">
    <property type="protein sequence ID" value="RIV85677.1"/>
    <property type="molecule type" value="Genomic_DNA"/>
</dbReference>
<reference evidence="1 2" key="1">
    <citation type="submission" date="2018-08" db="EMBL/GenBank/DDBJ databases">
        <title>Erythrobacter zhengii sp.nov., a bacterium isolated from deep-sea sediment.</title>
        <authorList>
            <person name="Fang C."/>
            <person name="Wu Y.-H."/>
            <person name="Sun C."/>
            <person name="Wang H."/>
            <person name="Cheng H."/>
            <person name="Meng F.-X."/>
            <person name="Wang C.-S."/>
            <person name="Xu X.-W."/>
        </authorList>
    </citation>
    <scope>NUCLEOTIDE SEQUENCE [LARGE SCALE GENOMIC DNA]</scope>
    <source>
        <strain evidence="1 2">V18</strain>
    </source>
</reference>
<evidence type="ECO:0000313" key="1">
    <source>
        <dbReference type="EMBL" id="RIV85677.1"/>
    </source>
</evidence>
<proteinExistence type="predicted"/>
<dbReference type="Proteomes" id="UP000286576">
    <property type="component" value="Unassembled WGS sequence"/>
</dbReference>
<keyword evidence="2" id="KW-1185">Reference proteome</keyword>
<protein>
    <submittedName>
        <fullName evidence="1">Uncharacterized protein</fullName>
    </submittedName>
</protein>
<evidence type="ECO:0000313" key="2">
    <source>
        <dbReference type="Proteomes" id="UP000286576"/>
    </source>
</evidence>
<organism evidence="1 2">
    <name type="scientific">Aurantiacibacter zhengii</name>
    <dbReference type="NCBI Taxonomy" id="2307003"/>
    <lineage>
        <taxon>Bacteria</taxon>
        <taxon>Pseudomonadati</taxon>
        <taxon>Pseudomonadota</taxon>
        <taxon>Alphaproteobacteria</taxon>
        <taxon>Sphingomonadales</taxon>
        <taxon>Erythrobacteraceae</taxon>
        <taxon>Aurantiacibacter</taxon>
    </lineage>
</organism>
<accession>A0A418NRR3</accession>
<sequence>MISRPTGCVPVPVLSTMSLRAFVPMQPWQIGPQGIRMPARDKGGRTIADEGAILGGIAAGGTKFVLGGG</sequence>
<name>A0A418NRR3_9SPHN</name>
<gene>
    <name evidence="1" type="ORF">D2V07_10065</name>
</gene>